<dbReference type="EnsemblProtists" id="EOD23893">
    <property type="protein sequence ID" value="EOD23893"/>
    <property type="gene ID" value="EMIHUDRAFT_65049"/>
</dbReference>
<protein>
    <recommendedName>
        <fullName evidence="6">MsrB domain-containing protein</fullName>
    </recommendedName>
</protein>
<dbReference type="RefSeq" id="XP_005776322.1">
    <property type="nucleotide sequence ID" value="XM_005776265.1"/>
</dbReference>
<dbReference type="eggNOG" id="KOG0856">
    <property type="taxonomic scope" value="Eukaryota"/>
</dbReference>
<accession>A0A0D3KWR2</accession>
<evidence type="ECO:0000256" key="4">
    <source>
        <dbReference type="ARBA" id="ARBA00022833"/>
    </source>
</evidence>
<comment type="cofactor">
    <cofactor evidence="1">
        <name>Zn(2+)</name>
        <dbReference type="ChEBI" id="CHEBI:29105"/>
    </cofactor>
</comment>
<dbReference type="GeneID" id="17285468"/>
<dbReference type="PaxDb" id="2903-EOD23893"/>
<reference evidence="8" key="1">
    <citation type="journal article" date="2013" name="Nature">
        <title>Pan genome of the phytoplankton Emiliania underpins its global distribution.</title>
        <authorList>
            <person name="Read B.A."/>
            <person name="Kegel J."/>
            <person name="Klute M.J."/>
            <person name="Kuo A."/>
            <person name="Lefebvre S.C."/>
            <person name="Maumus F."/>
            <person name="Mayer C."/>
            <person name="Miller J."/>
            <person name="Monier A."/>
            <person name="Salamov A."/>
            <person name="Young J."/>
            <person name="Aguilar M."/>
            <person name="Claverie J.M."/>
            <person name="Frickenhaus S."/>
            <person name="Gonzalez K."/>
            <person name="Herman E.K."/>
            <person name="Lin Y.C."/>
            <person name="Napier J."/>
            <person name="Ogata H."/>
            <person name="Sarno A.F."/>
            <person name="Shmutz J."/>
            <person name="Schroeder D."/>
            <person name="de Vargas C."/>
            <person name="Verret F."/>
            <person name="von Dassow P."/>
            <person name="Valentin K."/>
            <person name="Van de Peer Y."/>
            <person name="Wheeler G."/>
            <person name="Dacks J.B."/>
            <person name="Delwiche C.F."/>
            <person name="Dyhrman S.T."/>
            <person name="Glockner G."/>
            <person name="John U."/>
            <person name="Richards T."/>
            <person name="Worden A.Z."/>
            <person name="Zhang X."/>
            <person name="Grigoriev I.V."/>
            <person name="Allen A.E."/>
            <person name="Bidle K."/>
            <person name="Borodovsky M."/>
            <person name="Bowler C."/>
            <person name="Brownlee C."/>
            <person name="Cock J.M."/>
            <person name="Elias M."/>
            <person name="Gladyshev V.N."/>
            <person name="Groth M."/>
            <person name="Guda C."/>
            <person name="Hadaegh A."/>
            <person name="Iglesias-Rodriguez M.D."/>
            <person name="Jenkins J."/>
            <person name="Jones B.M."/>
            <person name="Lawson T."/>
            <person name="Leese F."/>
            <person name="Lindquist E."/>
            <person name="Lobanov A."/>
            <person name="Lomsadze A."/>
            <person name="Malik S.B."/>
            <person name="Marsh M.E."/>
            <person name="Mackinder L."/>
            <person name="Mock T."/>
            <person name="Mueller-Roeber B."/>
            <person name="Pagarete A."/>
            <person name="Parker M."/>
            <person name="Probert I."/>
            <person name="Quesneville H."/>
            <person name="Raines C."/>
            <person name="Rensing S.A."/>
            <person name="Riano-Pachon D.M."/>
            <person name="Richier S."/>
            <person name="Rokitta S."/>
            <person name="Shiraiwa Y."/>
            <person name="Soanes D.M."/>
            <person name="van der Giezen M."/>
            <person name="Wahlund T.M."/>
            <person name="Williams B."/>
            <person name="Wilson W."/>
            <person name="Wolfe G."/>
            <person name="Wurch L.L."/>
        </authorList>
    </citation>
    <scope>NUCLEOTIDE SEQUENCE</scope>
</reference>
<dbReference type="RefSeq" id="XP_005792626.1">
    <property type="nucleotide sequence ID" value="XM_005792569.1"/>
</dbReference>
<evidence type="ECO:0000313" key="7">
    <source>
        <dbReference type="EnsemblProtists" id="EOD40197"/>
    </source>
</evidence>
<evidence type="ECO:0000259" key="6">
    <source>
        <dbReference type="PROSITE" id="PS51790"/>
    </source>
</evidence>
<dbReference type="Gene3D" id="2.170.150.20">
    <property type="entry name" value="Peptide methionine sulfoxide reductase"/>
    <property type="match status" value="1"/>
</dbReference>
<reference evidence="7" key="2">
    <citation type="submission" date="2024-10" db="UniProtKB">
        <authorList>
            <consortium name="EnsemblProtists"/>
        </authorList>
    </citation>
    <scope>IDENTIFICATION</scope>
</reference>
<dbReference type="OMA" id="GPCLWPS"/>
<organism evidence="7 8">
    <name type="scientific">Emiliania huxleyi (strain CCMP1516)</name>
    <dbReference type="NCBI Taxonomy" id="280463"/>
    <lineage>
        <taxon>Eukaryota</taxon>
        <taxon>Haptista</taxon>
        <taxon>Haptophyta</taxon>
        <taxon>Prymnesiophyceae</taxon>
        <taxon>Isochrysidales</taxon>
        <taxon>Noelaerhabdaceae</taxon>
        <taxon>Emiliania</taxon>
    </lineage>
</organism>
<keyword evidence="5" id="KW-0560">Oxidoreductase</keyword>
<dbReference type="Pfam" id="PF01641">
    <property type="entry name" value="SelR"/>
    <property type="match status" value="1"/>
</dbReference>
<dbReference type="GeneID" id="17269438"/>
<dbReference type="GO" id="GO:0046872">
    <property type="term" value="F:metal ion binding"/>
    <property type="evidence" value="ECO:0007669"/>
    <property type="project" value="UniProtKB-KW"/>
</dbReference>
<comment type="similarity">
    <text evidence="2">Belongs to the MsrB Met sulfoxide reductase family.</text>
</comment>
<evidence type="ECO:0000256" key="2">
    <source>
        <dbReference type="ARBA" id="ARBA00007174"/>
    </source>
</evidence>
<dbReference type="Proteomes" id="UP000013827">
    <property type="component" value="Unassembled WGS sequence"/>
</dbReference>
<dbReference type="PANTHER" id="PTHR46081:SF8">
    <property type="entry name" value="PEPTIDE METHIONINE SULFOXIDE REDUCTASE 2"/>
    <property type="match status" value="1"/>
</dbReference>
<dbReference type="GO" id="GO:0006979">
    <property type="term" value="P:response to oxidative stress"/>
    <property type="evidence" value="ECO:0007669"/>
    <property type="project" value="InterPro"/>
</dbReference>
<evidence type="ECO:0000256" key="3">
    <source>
        <dbReference type="ARBA" id="ARBA00022723"/>
    </source>
</evidence>
<dbReference type="AlphaFoldDB" id="A0A0D3KWR2"/>
<dbReference type="InterPro" id="IPR011057">
    <property type="entry name" value="Mss4-like_sf"/>
</dbReference>
<dbReference type="KEGG" id="ehx:EMIHUDRAFT_65049"/>
<name>A0A0D3KWR2_EMIH1</name>
<keyword evidence="8" id="KW-1185">Reference proteome</keyword>
<dbReference type="InterPro" id="IPR002579">
    <property type="entry name" value="Met_Sox_Rdtase_MsrB_dom"/>
</dbReference>
<dbReference type="KEGG" id="ehx:EMIHUDRAFT_69831"/>
<dbReference type="InterPro" id="IPR028427">
    <property type="entry name" value="Met_Sox_Rdtase_MsrB"/>
</dbReference>
<dbReference type="GO" id="GO:0033743">
    <property type="term" value="F:peptide-methionine (R)-S-oxide reductase activity"/>
    <property type="evidence" value="ECO:0007669"/>
    <property type="project" value="InterPro"/>
</dbReference>
<proteinExistence type="inferred from homology"/>
<evidence type="ECO:0000256" key="1">
    <source>
        <dbReference type="ARBA" id="ARBA00001947"/>
    </source>
</evidence>
<dbReference type="STRING" id="2903.R1CLQ9"/>
<feature type="domain" description="MsrB" evidence="6">
    <location>
        <begin position="1"/>
        <end position="116"/>
    </location>
</feature>
<sequence length="116" mass="12635">MEQISSLVSGEEYARSFNPGLYSCARCGHALYAHTSKFTGPCLWPSFRAPLEVSSLHTIAVAQGAYNHYSCSVVELYCAGCSLFLGHAFEDGATTGDTHPDARWRHCVLSLSLQFA</sequence>
<dbReference type="PANTHER" id="PTHR46081">
    <property type="entry name" value="PEPTIDE METHIONINE SULFOXIDE REDUCTASE 2"/>
    <property type="match status" value="1"/>
</dbReference>
<dbReference type="GO" id="GO:0030091">
    <property type="term" value="P:protein repair"/>
    <property type="evidence" value="ECO:0007669"/>
    <property type="project" value="InterPro"/>
</dbReference>
<keyword evidence="4" id="KW-0862">Zinc</keyword>
<keyword evidence="3" id="KW-0479">Metal-binding</keyword>
<dbReference type="PROSITE" id="PS51790">
    <property type="entry name" value="MSRB"/>
    <property type="match status" value="1"/>
</dbReference>
<dbReference type="HOGENOM" id="CLU_2101520_0_0_1"/>
<evidence type="ECO:0000256" key="5">
    <source>
        <dbReference type="ARBA" id="ARBA00023002"/>
    </source>
</evidence>
<dbReference type="EnsemblProtists" id="EOD40197">
    <property type="protein sequence ID" value="EOD40197"/>
    <property type="gene ID" value="EMIHUDRAFT_69831"/>
</dbReference>
<evidence type="ECO:0000313" key="8">
    <source>
        <dbReference type="Proteomes" id="UP000013827"/>
    </source>
</evidence>
<dbReference type="SUPFAM" id="SSF51316">
    <property type="entry name" value="Mss4-like"/>
    <property type="match status" value="1"/>
</dbReference>